<evidence type="ECO:0000256" key="4">
    <source>
        <dbReference type="ARBA" id="ARBA00022771"/>
    </source>
</evidence>
<evidence type="ECO:0000259" key="14">
    <source>
        <dbReference type="PROSITE" id="PS51915"/>
    </source>
</evidence>
<evidence type="ECO:0000256" key="3">
    <source>
        <dbReference type="ARBA" id="ARBA00022737"/>
    </source>
</evidence>
<evidence type="ECO:0000256" key="8">
    <source>
        <dbReference type="ARBA" id="ARBA00023163"/>
    </source>
</evidence>
<dbReference type="EMBL" id="GFDL01015462">
    <property type="protein sequence ID" value="JAV19583.1"/>
    <property type="molecule type" value="Transcribed_RNA"/>
</dbReference>
<dbReference type="GO" id="GO:0008270">
    <property type="term" value="F:zinc ion binding"/>
    <property type="evidence" value="ECO:0007669"/>
    <property type="project" value="UniProtKB-UniRule"/>
</dbReference>
<dbReference type="AlphaFoldDB" id="A0A1Q3EWA4"/>
<evidence type="ECO:0000256" key="10">
    <source>
        <dbReference type="PROSITE-ProRule" id="PRU00042"/>
    </source>
</evidence>
<comment type="subcellular location">
    <subcellularLocation>
        <location evidence="1">Nucleus</location>
    </subcellularLocation>
</comment>
<dbReference type="SUPFAM" id="SSF57716">
    <property type="entry name" value="Glucocorticoid receptor-like (DNA-binding domain)"/>
    <property type="match status" value="1"/>
</dbReference>
<evidence type="ECO:0000256" key="1">
    <source>
        <dbReference type="ARBA" id="ARBA00004123"/>
    </source>
</evidence>
<dbReference type="GO" id="GO:0003677">
    <property type="term" value="F:DNA binding"/>
    <property type="evidence" value="ECO:0007669"/>
    <property type="project" value="UniProtKB-KW"/>
</dbReference>
<feature type="compositionally biased region" description="Polar residues" evidence="12">
    <location>
        <begin position="158"/>
        <end position="174"/>
    </location>
</feature>
<evidence type="ECO:0000256" key="5">
    <source>
        <dbReference type="ARBA" id="ARBA00022833"/>
    </source>
</evidence>
<dbReference type="PROSITE" id="PS51915">
    <property type="entry name" value="ZAD"/>
    <property type="match status" value="1"/>
</dbReference>
<feature type="binding site" evidence="11">
    <location>
        <position position="67"/>
    </location>
    <ligand>
        <name>Zn(2+)</name>
        <dbReference type="ChEBI" id="CHEBI:29105"/>
    </ligand>
</feature>
<dbReference type="GO" id="GO:0010468">
    <property type="term" value="P:regulation of gene expression"/>
    <property type="evidence" value="ECO:0007669"/>
    <property type="project" value="TreeGrafter"/>
</dbReference>
<feature type="binding site" evidence="11">
    <location>
        <position position="64"/>
    </location>
    <ligand>
        <name>Zn(2+)</name>
        <dbReference type="ChEBI" id="CHEBI:29105"/>
    </ligand>
</feature>
<dbReference type="PROSITE" id="PS00028">
    <property type="entry name" value="ZINC_FINGER_C2H2_1"/>
    <property type="match status" value="4"/>
</dbReference>
<dbReference type="PANTHER" id="PTHR16515">
    <property type="entry name" value="PR DOMAIN ZINC FINGER PROTEIN"/>
    <property type="match status" value="1"/>
</dbReference>
<name>A0A1Q3EWA4_CULTA</name>
<evidence type="ECO:0000259" key="13">
    <source>
        <dbReference type="PROSITE" id="PS50157"/>
    </source>
</evidence>
<evidence type="ECO:0000256" key="2">
    <source>
        <dbReference type="ARBA" id="ARBA00022723"/>
    </source>
</evidence>
<protein>
    <submittedName>
        <fullName evidence="15">Putative c2h2-type zn-finger protein</fullName>
    </submittedName>
</protein>
<keyword evidence="8" id="KW-0804">Transcription</keyword>
<organism evidence="15">
    <name type="scientific">Culex tarsalis</name>
    <name type="common">Encephalitis mosquito</name>
    <dbReference type="NCBI Taxonomy" id="7177"/>
    <lineage>
        <taxon>Eukaryota</taxon>
        <taxon>Metazoa</taxon>
        <taxon>Ecdysozoa</taxon>
        <taxon>Arthropoda</taxon>
        <taxon>Hexapoda</taxon>
        <taxon>Insecta</taxon>
        <taxon>Pterygota</taxon>
        <taxon>Neoptera</taxon>
        <taxon>Endopterygota</taxon>
        <taxon>Diptera</taxon>
        <taxon>Nematocera</taxon>
        <taxon>Culicoidea</taxon>
        <taxon>Culicidae</taxon>
        <taxon>Culicinae</taxon>
        <taxon>Culicini</taxon>
        <taxon>Culex</taxon>
        <taxon>Culex</taxon>
    </lineage>
</organism>
<feature type="domain" description="C2H2-type" evidence="13">
    <location>
        <begin position="338"/>
        <end position="366"/>
    </location>
</feature>
<evidence type="ECO:0000256" key="9">
    <source>
        <dbReference type="ARBA" id="ARBA00023242"/>
    </source>
</evidence>
<feature type="binding site" evidence="11">
    <location>
        <position position="22"/>
    </location>
    <ligand>
        <name>Zn(2+)</name>
        <dbReference type="ChEBI" id="CHEBI:29105"/>
    </ligand>
</feature>
<keyword evidence="5 11" id="KW-0862">Zinc</keyword>
<dbReference type="PROSITE" id="PS50157">
    <property type="entry name" value="ZINC_FINGER_C2H2_2"/>
    <property type="match status" value="3"/>
</dbReference>
<keyword evidence="3" id="KW-0677">Repeat</keyword>
<reference evidence="15" key="1">
    <citation type="submission" date="2017-01" db="EMBL/GenBank/DDBJ databases">
        <title>A deep insight into the sialotranscriptome of adult male and female Cluex tarsalis mosquitoes.</title>
        <authorList>
            <person name="Ribeiro J.M."/>
            <person name="Moreira F."/>
            <person name="Bernard K.A."/>
            <person name="Calvo E."/>
        </authorList>
    </citation>
    <scope>NUCLEOTIDE SEQUENCE</scope>
    <source>
        <strain evidence="15">Kern County</strain>
        <tissue evidence="15">Salivary glands</tissue>
    </source>
</reference>
<feature type="domain" description="ZAD" evidence="14">
    <location>
        <begin position="17"/>
        <end position="91"/>
    </location>
</feature>
<feature type="region of interest" description="Disordered" evidence="12">
    <location>
        <begin position="416"/>
        <end position="436"/>
    </location>
</feature>
<dbReference type="PANTHER" id="PTHR16515:SF49">
    <property type="entry name" value="GASTRULA ZINC FINGER PROTEIN XLCGF49.1-LIKE-RELATED"/>
    <property type="match status" value="1"/>
</dbReference>
<feature type="domain" description="C2H2-type" evidence="13">
    <location>
        <begin position="310"/>
        <end position="337"/>
    </location>
</feature>
<dbReference type="InterPro" id="IPR050331">
    <property type="entry name" value="Zinc_finger"/>
</dbReference>
<sequence length="436" mass="48936">MYGVKQNGPAGTENPEKQCRLCLKQSREYYSLKKRFEDTPPVHAVIRTLLSYIEDNHDLPQQVCTACTKELLHFTRVKEGWVANQFALARQYAKAPDKSVSPIEPHVDNTASQIPPEMPEVCVEINEDVGNFANQSEFGAEYSKQTSDGEPAEANPAAPQTPSTSKQPPNQGEVTSAMRRFSKTRLEYRCFVCTTGYNSMKSLLLHLNDHAEMIPHRCTQCVGKMQIFHSVFALNRHLRSHHGSESRKKEVKAKPKPTSCNDCGLVFKSADEKKAHDKRSHFRCETCDQGFTTQSSLNAHMKIHTGVRPHACVYCGKTFSRLFNMKDHMRRHLDDRSHACPICPKMFFNSRQVNNHIESAHGGAMKRSLLVGTLTAGNSQLADMAVEHPRVVINENGLVDFAPDGNDDEDDDVDFMPDGDENVSFKHESDANASNM</sequence>
<feature type="domain" description="C2H2-type" evidence="13">
    <location>
        <begin position="282"/>
        <end position="309"/>
    </location>
</feature>
<feature type="region of interest" description="Disordered" evidence="12">
    <location>
        <begin position="139"/>
        <end position="176"/>
    </location>
</feature>
<evidence type="ECO:0000256" key="7">
    <source>
        <dbReference type="ARBA" id="ARBA00023125"/>
    </source>
</evidence>
<evidence type="ECO:0000256" key="12">
    <source>
        <dbReference type="SAM" id="MobiDB-lite"/>
    </source>
</evidence>
<dbReference type="FunFam" id="3.30.160.60:FF:000624">
    <property type="entry name" value="zinc finger protein 697"/>
    <property type="match status" value="1"/>
</dbReference>
<keyword evidence="7" id="KW-0238">DNA-binding</keyword>
<evidence type="ECO:0000256" key="6">
    <source>
        <dbReference type="ARBA" id="ARBA00023015"/>
    </source>
</evidence>
<proteinExistence type="predicted"/>
<dbReference type="Gene3D" id="3.30.160.60">
    <property type="entry name" value="Classic Zinc Finger"/>
    <property type="match status" value="3"/>
</dbReference>
<accession>A0A1Q3EWA4</accession>
<dbReference type="InterPro" id="IPR013087">
    <property type="entry name" value="Znf_C2H2_type"/>
</dbReference>
<dbReference type="InterPro" id="IPR012934">
    <property type="entry name" value="Znf_AD"/>
</dbReference>
<dbReference type="SUPFAM" id="SSF57667">
    <property type="entry name" value="beta-beta-alpha zinc fingers"/>
    <property type="match status" value="1"/>
</dbReference>
<keyword evidence="9" id="KW-0539">Nucleus</keyword>
<keyword evidence="4 10" id="KW-0863">Zinc-finger</keyword>
<dbReference type="GO" id="GO:0005634">
    <property type="term" value="C:nucleus"/>
    <property type="evidence" value="ECO:0007669"/>
    <property type="project" value="UniProtKB-SubCell"/>
</dbReference>
<evidence type="ECO:0000313" key="15">
    <source>
        <dbReference type="EMBL" id="JAV19583.1"/>
    </source>
</evidence>
<feature type="binding site" evidence="11">
    <location>
        <position position="19"/>
    </location>
    <ligand>
        <name>Zn(2+)</name>
        <dbReference type="ChEBI" id="CHEBI:29105"/>
    </ligand>
</feature>
<dbReference type="SMART" id="SM00355">
    <property type="entry name" value="ZnF_C2H2"/>
    <property type="match status" value="6"/>
</dbReference>
<evidence type="ECO:0000256" key="11">
    <source>
        <dbReference type="PROSITE-ProRule" id="PRU01263"/>
    </source>
</evidence>
<dbReference type="Pfam" id="PF00096">
    <property type="entry name" value="zf-C2H2"/>
    <property type="match status" value="3"/>
</dbReference>
<keyword evidence="6" id="KW-0805">Transcription regulation</keyword>
<keyword evidence="2 11" id="KW-0479">Metal-binding</keyword>
<dbReference type="Gene3D" id="3.40.1800.20">
    <property type="match status" value="1"/>
</dbReference>
<dbReference type="InterPro" id="IPR036236">
    <property type="entry name" value="Znf_C2H2_sf"/>
</dbReference>
<dbReference type="FunFam" id="3.30.160.60:FF:000325">
    <property type="entry name" value="ZFP90 zinc finger protein"/>
    <property type="match status" value="1"/>
</dbReference>
<feature type="compositionally biased region" description="Polar residues" evidence="12">
    <location>
        <begin position="139"/>
        <end position="148"/>
    </location>
</feature>